<evidence type="ECO:0000313" key="13">
    <source>
        <dbReference type="EMBL" id="PFH36340.1"/>
    </source>
</evidence>
<dbReference type="InterPro" id="IPR034136">
    <property type="entry name" value="TOPRIM_Topo6A/Spo11"/>
</dbReference>
<dbReference type="STRING" id="94643.A0A2A9MLJ9"/>
<dbReference type="Pfam" id="PF21180">
    <property type="entry name" value="TOP6A-Spo11_Toprim"/>
    <property type="match status" value="1"/>
</dbReference>
<dbReference type="EC" id="5.6.2.2" evidence="4"/>
<dbReference type="GO" id="GO:0042138">
    <property type="term" value="P:meiotic DNA double-strand break formation"/>
    <property type="evidence" value="ECO:0007669"/>
    <property type="project" value="TreeGrafter"/>
</dbReference>
<dbReference type="OrthoDB" id="329045at2759"/>
<feature type="domain" description="Spo11/DNA topoisomerase VI subunit A N-terminal" evidence="11">
    <location>
        <begin position="51"/>
        <end position="108"/>
    </location>
</feature>
<protein>
    <recommendedName>
        <fullName evidence="4">DNA topoisomerase (ATP-hydrolyzing)</fullName>
        <ecNumber evidence="4">5.6.2.2</ecNumber>
    </recommendedName>
</protein>
<keyword evidence="14" id="KW-1185">Reference proteome</keyword>
<dbReference type="GO" id="GO:0003918">
    <property type="term" value="F:DNA topoisomerase type II (double strand cut, ATP-hydrolyzing) activity"/>
    <property type="evidence" value="ECO:0007669"/>
    <property type="project" value="UniProtKB-UniRule"/>
</dbReference>
<dbReference type="InterPro" id="IPR002815">
    <property type="entry name" value="Spo11/TopoVI_A"/>
</dbReference>
<dbReference type="SUPFAM" id="SSF56726">
    <property type="entry name" value="DNA topoisomerase IV, alpha subunit"/>
    <property type="match status" value="1"/>
</dbReference>
<comment type="similarity">
    <text evidence="3 10">Belongs to the TOP6A family.</text>
</comment>
<evidence type="ECO:0000256" key="7">
    <source>
        <dbReference type="ARBA" id="ARBA00023029"/>
    </source>
</evidence>
<dbReference type="KEGG" id="bbes:BESB_045320"/>
<dbReference type="InterPro" id="IPR013049">
    <property type="entry name" value="Spo11/TopoVI_A_N"/>
</dbReference>
<dbReference type="GeneID" id="40309462"/>
<dbReference type="GO" id="GO:0005524">
    <property type="term" value="F:ATP binding"/>
    <property type="evidence" value="ECO:0007669"/>
    <property type="project" value="InterPro"/>
</dbReference>
<gene>
    <name evidence="13" type="ORF">BESB_045320</name>
</gene>
<keyword evidence="7 10" id="KW-0799">Topoisomerase</keyword>
<keyword evidence="9 10" id="KW-0413">Isomerase</keyword>
<dbReference type="Proteomes" id="UP000224006">
    <property type="component" value="Chromosome III"/>
</dbReference>
<feature type="domain" description="Topoisomerase 6 subunit A/Spo11 TOPRIM" evidence="12">
    <location>
        <begin position="138"/>
        <end position="307"/>
    </location>
</feature>
<reference evidence="13 14" key="1">
    <citation type="submission" date="2017-09" db="EMBL/GenBank/DDBJ databases">
        <title>Genome sequencing of Besnoitia besnoiti strain Bb-Ger1.</title>
        <authorList>
            <person name="Schares G."/>
            <person name="Venepally P."/>
            <person name="Lorenzi H.A."/>
        </authorList>
    </citation>
    <scope>NUCLEOTIDE SEQUENCE [LARGE SCALE GENOMIC DNA]</scope>
    <source>
        <strain evidence="13 14">Bb-Ger1</strain>
    </source>
</reference>
<comment type="caution">
    <text evidence="13">The sequence shown here is derived from an EMBL/GenBank/DDBJ whole genome shotgun (WGS) entry which is preliminary data.</text>
</comment>
<organism evidence="13 14">
    <name type="scientific">Besnoitia besnoiti</name>
    <name type="common">Apicomplexan protozoan</name>
    <dbReference type="NCBI Taxonomy" id="94643"/>
    <lineage>
        <taxon>Eukaryota</taxon>
        <taxon>Sar</taxon>
        <taxon>Alveolata</taxon>
        <taxon>Apicomplexa</taxon>
        <taxon>Conoidasida</taxon>
        <taxon>Coccidia</taxon>
        <taxon>Eucoccidiorida</taxon>
        <taxon>Eimeriorina</taxon>
        <taxon>Sarcocystidae</taxon>
        <taxon>Besnoitia</taxon>
    </lineage>
</organism>
<evidence type="ECO:0000256" key="2">
    <source>
        <dbReference type="ARBA" id="ARBA00001946"/>
    </source>
</evidence>
<feature type="active site" description="O-(5'-phospho-DNA)-tyrosine intermediate" evidence="10">
    <location>
        <position position="76"/>
    </location>
</feature>
<keyword evidence="6" id="KW-0460">Magnesium</keyword>
<accession>A0A2A9MLJ9</accession>
<dbReference type="AlphaFoldDB" id="A0A2A9MLJ9"/>
<dbReference type="PROSITE" id="PS52041">
    <property type="entry name" value="TOPO_IIB"/>
    <property type="match status" value="1"/>
</dbReference>
<proteinExistence type="inferred from homology"/>
<dbReference type="PANTHER" id="PTHR10848">
    <property type="entry name" value="MEIOTIC RECOMBINATION PROTEIN SPO11"/>
    <property type="match status" value="1"/>
</dbReference>
<comment type="catalytic activity">
    <reaction evidence="1 10">
        <text>ATP-dependent breakage, passage and rejoining of double-stranded DNA.</text>
        <dbReference type="EC" id="5.6.2.2"/>
    </reaction>
</comment>
<comment type="cofactor">
    <cofactor evidence="2">
        <name>Mg(2+)</name>
        <dbReference type="ChEBI" id="CHEBI:18420"/>
    </cofactor>
</comment>
<evidence type="ECO:0000256" key="8">
    <source>
        <dbReference type="ARBA" id="ARBA00023125"/>
    </source>
</evidence>
<name>A0A2A9MLJ9_BESBE</name>
<dbReference type="InterPro" id="IPR036078">
    <property type="entry name" value="Spo11/TopoVI_A_sf"/>
</dbReference>
<dbReference type="GO" id="GO:0000228">
    <property type="term" value="C:nuclear chromosome"/>
    <property type="evidence" value="ECO:0007669"/>
    <property type="project" value="TreeGrafter"/>
</dbReference>
<evidence type="ECO:0000256" key="9">
    <source>
        <dbReference type="ARBA" id="ARBA00023235"/>
    </source>
</evidence>
<dbReference type="Gene3D" id="1.10.10.10">
    <property type="entry name" value="Winged helix-like DNA-binding domain superfamily/Winged helix DNA-binding domain"/>
    <property type="match status" value="1"/>
</dbReference>
<evidence type="ECO:0000256" key="5">
    <source>
        <dbReference type="ARBA" id="ARBA00022723"/>
    </source>
</evidence>
<dbReference type="InterPro" id="IPR036388">
    <property type="entry name" value="WH-like_DNA-bd_sf"/>
</dbReference>
<dbReference type="EMBL" id="NWUJ01000003">
    <property type="protein sequence ID" value="PFH36340.1"/>
    <property type="molecule type" value="Genomic_DNA"/>
</dbReference>
<dbReference type="CDD" id="cd00223">
    <property type="entry name" value="TOPRIM_TopoIIB_SPO"/>
    <property type="match status" value="1"/>
</dbReference>
<keyword evidence="5" id="KW-0479">Metal-binding</keyword>
<dbReference type="RefSeq" id="XP_029220349.1">
    <property type="nucleotide sequence ID" value="XM_029362983.1"/>
</dbReference>
<evidence type="ECO:0000256" key="1">
    <source>
        <dbReference type="ARBA" id="ARBA00000185"/>
    </source>
</evidence>
<dbReference type="GO" id="GO:0046872">
    <property type="term" value="F:metal ion binding"/>
    <property type="evidence" value="ECO:0007669"/>
    <property type="project" value="UniProtKB-KW"/>
</dbReference>
<evidence type="ECO:0000256" key="3">
    <source>
        <dbReference type="ARBA" id="ARBA00006559"/>
    </source>
</evidence>
<dbReference type="PRINTS" id="PR01550">
    <property type="entry name" value="TOP6AFAMILY"/>
</dbReference>
<dbReference type="Gene3D" id="3.40.1360.10">
    <property type="match status" value="1"/>
</dbReference>
<dbReference type="PANTHER" id="PTHR10848:SF0">
    <property type="entry name" value="MEIOTIC RECOMBINATION PROTEIN SPO11"/>
    <property type="match status" value="1"/>
</dbReference>
<evidence type="ECO:0000259" key="12">
    <source>
        <dbReference type="Pfam" id="PF21180"/>
    </source>
</evidence>
<evidence type="ECO:0000313" key="14">
    <source>
        <dbReference type="Proteomes" id="UP000224006"/>
    </source>
</evidence>
<evidence type="ECO:0000256" key="4">
    <source>
        <dbReference type="ARBA" id="ARBA00012895"/>
    </source>
</evidence>
<evidence type="ECO:0000256" key="10">
    <source>
        <dbReference type="PROSITE-ProRule" id="PRU01385"/>
    </source>
</evidence>
<dbReference type="VEuPathDB" id="ToxoDB:BESB_045320"/>
<dbReference type="GO" id="GO:0000706">
    <property type="term" value="P:meiotic DNA double-strand break processing"/>
    <property type="evidence" value="ECO:0007669"/>
    <property type="project" value="TreeGrafter"/>
</dbReference>
<evidence type="ECO:0000256" key="6">
    <source>
        <dbReference type="ARBA" id="ARBA00022842"/>
    </source>
</evidence>
<dbReference type="GO" id="GO:0003677">
    <property type="term" value="F:DNA binding"/>
    <property type="evidence" value="ECO:0007669"/>
    <property type="project" value="UniProtKB-UniRule"/>
</dbReference>
<keyword evidence="8 10" id="KW-0238">DNA-binding</keyword>
<dbReference type="Pfam" id="PF04406">
    <property type="entry name" value="TP6A_N"/>
    <property type="match status" value="1"/>
</dbReference>
<dbReference type="GO" id="GO:0007131">
    <property type="term" value="P:reciprocal meiotic recombination"/>
    <property type="evidence" value="ECO:0007669"/>
    <property type="project" value="TreeGrafter"/>
</dbReference>
<evidence type="ECO:0000259" key="11">
    <source>
        <dbReference type="Pfam" id="PF04406"/>
    </source>
</evidence>
<sequence length="323" mass="36953">MLDNESALVIRLEEASFLLLQWMAESDQFQSVGFSWLRGPFTSRKARIASRWAAMMRQIIILLRTKRHVTTRELFYTDVKIYSTQVVTNRTLAKMTHFFGVPREALHVFAPSKMLVRGPLILTEKSLIRVACYARLNFVLTVEKETVFQRLLAANFTHRQQQCAVLTPRGYPDITSRKLLSLIASQLTSQTRLFCLCDCDPHGLAIAMTLAFGGKQSKSKYYTEDFTIPQIEPLRLPEPRYAVSRGMIRQEDVWPMTTVDLNLLNTLRGRLKTLERQHPGHIHESWRKSVESMCCHGAKYELDAFSDLPVVVTSLITDAVSSL</sequence>